<comment type="subcellular location">
    <subcellularLocation>
        <location evidence="1">Cell membrane</location>
    </subcellularLocation>
</comment>
<reference evidence="9 10" key="1">
    <citation type="submission" date="2023-03" db="EMBL/GenBank/DDBJ databases">
        <title>Bacillus Genome Sequencing.</title>
        <authorList>
            <person name="Dunlap C."/>
        </authorList>
    </citation>
    <scope>NUCLEOTIDE SEQUENCE [LARGE SCALE GENOMIC DNA]</scope>
    <source>
        <strain evidence="9 10">NRS-38</strain>
    </source>
</reference>
<dbReference type="EMBL" id="JARTLI010000002">
    <property type="protein sequence ID" value="MED5050489.1"/>
    <property type="molecule type" value="Genomic_DNA"/>
</dbReference>
<keyword evidence="4 7" id="KW-1133">Transmembrane helix</keyword>
<feature type="region of interest" description="Disordered" evidence="6">
    <location>
        <begin position="38"/>
        <end position="59"/>
    </location>
</feature>
<evidence type="ECO:0000256" key="1">
    <source>
        <dbReference type="ARBA" id="ARBA00004236"/>
    </source>
</evidence>
<feature type="signal peptide" evidence="8">
    <location>
        <begin position="1"/>
        <end position="23"/>
    </location>
</feature>
<sequence length="225" mass="25243">MFRVRVMLLFVWFTAMIASQTGAPVFAEQSPTVKQCLEHPEKCQEDKQPAESSGAGKPSSQAAAASPITVWDVFKLIFATLFVLLLIYGLLRFMNQRGRLLSSRGGLIENLGGTSVGTNRSVQVIKIGKRILVVGVGESVQLLQEIEDEKEIKELLSLHNQSLQQLLEPNAKIFQLWNRLIRKKESSPSGESSFRELFAKQMQEVARERQKLLKQIEQKGTTSDE</sequence>
<dbReference type="RefSeq" id="WP_044746131.1">
    <property type="nucleotide sequence ID" value="NZ_JACIDF010000001.1"/>
</dbReference>
<name>A0ABD5IQG0_9BACL</name>
<evidence type="ECO:0000256" key="8">
    <source>
        <dbReference type="SAM" id="SignalP"/>
    </source>
</evidence>
<accession>A0ABD5IQG0</accession>
<gene>
    <name evidence="9" type="primary">fliZ</name>
    <name evidence="9" type="ORF">P9850_01215</name>
</gene>
<proteinExistence type="predicted"/>
<feature type="transmembrane region" description="Helical" evidence="7">
    <location>
        <begin position="76"/>
        <end position="94"/>
    </location>
</feature>
<dbReference type="Proteomes" id="UP001339962">
    <property type="component" value="Unassembled WGS sequence"/>
</dbReference>
<evidence type="ECO:0000256" key="7">
    <source>
        <dbReference type="SAM" id="Phobius"/>
    </source>
</evidence>
<keyword evidence="9" id="KW-0969">Cilium</keyword>
<dbReference type="AlphaFoldDB" id="A0ABD5IQG0"/>
<evidence type="ECO:0000256" key="2">
    <source>
        <dbReference type="ARBA" id="ARBA00022475"/>
    </source>
</evidence>
<evidence type="ECO:0000256" key="5">
    <source>
        <dbReference type="ARBA" id="ARBA00023136"/>
    </source>
</evidence>
<feature type="chain" id="PRO_5044825489" evidence="8">
    <location>
        <begin position="24"/>
        <end position="225"/>
    </location>
</feature>
<keyword evidence="9" id="KW-0282">Flagellum</keyword>
<keyword evidence="2" id="KW-1003">Cell membrane</keyword>
<keyword evidence="9" id="KW-0966">Cell projection</keyword>
<keyword evidence="5 7" id="KW-0472">Membrane</keyword>
<dbReference type="NCBIfam" id="NF009951">
    <property type="entry name" value="PRK13415.1"/>
    <property type="match status" value="1"/>
</dbReference>
<keyword evidence="3 7" id="KW-0812">Transmembrane</keyword>
<evidence type="ECO:0000256" key="3">
    <source>
        <dbReference type="ARBA" id="ARBA00022692"/>
    </source>
</evidence>
<keyword evidence="8" id="KW-0732">Signal</keyword>
<evidence type="ECO:0000313" key="9">
    <source>
        <dbReference type="EMBL" id="MED5050489.1"/>
    </source>
</evidence>
<protein>
    <submittedName>
        <fullName evidence="9">Flagella biosynthesis regulatory protein FliZ</fullName>
    </submittedName>
</protein>
<dbReference type="Pfam" id="PF04347">
    <property type="entry name" value="FliO"/>
    <property type="match status" value="1"/>
</dbReference>
<organism evidence="9 10">
    <name type="scientific">Anoxybacteroides rupiense</name>
    <dbReference type="NCBI Taxonomy" id="311460"/>
    <lineage>
        <taxon>Bacteria</taxon>
        <taxon>Bacillati</taxon>
        <taxon>Bacillota</taxon>
        <taxon>Bacilli</taxon>
        <taxon>Bacillales</taxon>
        <taxon>Anoxybacillaceae</taxon>
        <taxon>Anoxybacteroides</taxon>
    </lineage>
</organism>
<comment type="caution">
    <text evidence="9">The sequence shown here is derived from an EMBL/GenBank/DDBJ whole genome shotgun (WGS) entry which is preliminary data.</text>
</comment>
<feature type="compositionally biased region" description="Basic and acidic residues" evidence="6">
    <location>
        <begin position="38"/>
        <end position="49"/>
    </location>
</feature>
<evidence type="ECO:0000313" key="10">
    <source>
        <dbReference type="Proteomes" id="UP001339962"/>
    </source>
</evidence>
<evidence type="ECO:0000256" key="6">
    <source>
        <dbReference type="SAM" id="MobiDB-lite"/>
    </source>
</evidence>
<evidence type="ECO:0000256" key="4">
    <source>
        <dbReference type="ARBA" id="ARBA00022989"/>
    </source>
</evidence>
<dbReference type="InterPro" id="IPR022781">
    <property type="entry name" value="Flagellar_biosynth_FliO"/>
</dbReference>